<accession>A0A8G2L7L5</accession>
<dbReference type="Proteomes" id="UP000000438">
    <property type="component" value="Chromosome"/>
</dbReference>
<organism evidence="1 3">
    <name type="scientific">Picrophilus torridus (strain ATCC 700027 / DSM 9790 / JCM 10055 / NBRC 100828 / KAW 2/3)</name>
    <dbReference type="NCBI Taxonomy" id="1122961"/>
    <lineage>
        <taxon>Archaea</taxon>
        <taxon>Methanobacteriati</taxon>
        <taxon>Thermoplasmatota</taxon>
        <taxon>Thermoplasmata</taxon>
        <taxon>Thermoplasmatales</taxon>
        <taxon>Picrophilaceae</taxon>
        <taxon>Picrophilus</taxon>
    </lineage>
</organism>
<dbReference type="PaxDb" id="263820-PTO1213"/>
<accession>Q6KZQ4</accession>
<evidence type="ECO:0000313" key="3">
    <source>
        <dbReference type="Proteomes" id="UP000000438"/>
    </source>
</evidence>
<evidence type="ECO:0000313" key="4">
    <source>
        <dbReference type="Proteomes" id="UP000192315"/>
    </source>
</evidence>
<protein>
    <submittedName>
        <fullName evidence="1">Uncharacterized protein</fullName>
    </submittedName>
</protein>
<name>Q6KZQ4_PICTO</name>
<sequence>MKIEKGQKYDFEIYKDDLSGANKSIIATWFNNGTPVSVELAMNKSLLEELLRFFNRTSKKSALVSIERTSKSKYIISPTIVVVNKPRQTP</sequence>
<dbReference type="EMBL" id="FWYE01000002">
    <property type="protein sequence ID" value="SMD31135.1"/>
    <property type="molecule type" value="Genomic_DNA"/>
</dbReference>
<dbReference type="AlphaFoldDB" id="Q6KZQ4"/>
<gene>
    <name evidence="1" type="ordered locus">PTO1213</name>
    <name evidence="2" type="ORF">SAMN02745355_1056</name>
</gene>
<dbReference type="eggNOG" id="arCOG05393">
    <property type="taxonomic scope" value="Archaea"/>
</dbReference>
<dbReference type="OrthoDB" id="56414at2157"/>
<reference evidence="1 3" key="1">
    <citation type="journal article" date="2004" name="Proc. Natl. Acad. Sci. U.S.A.">
        <title>Genome sequence of Picrophilus torridus and its implications for life around pH 0.</title>
        <authorList>
            <person name="Futterer O."/>
            <person name="Angelov A."/>
            <person name="Liesegang H."/>
            <person name="Gottschalk G."/>
            <person name="Schleper C."/>
            <person name="Schepers B."/>
            <person name="Dock C."/>
            <person name="Antranikian G."/>
            <person name="Liebl W."/>
        </authorList>
    </citation>
    <scope>NUCLEOTIDE SEQUENCE [LARGE SCALE GENOMIC DNA]</scope>
    <source>
        <strain evidence="3">ATCC 700027 / DSM 9790 / JCM 10055 / NBRC 100828</strain>
        <strain evidence="1">DSM 9790</strain>
    </source>
</reference>
<dbReference type="HOGENOM" id="CLU_2392760_0_0_2"/>
<evidence type="ECO:0000313" key="2">
    <source>
        <dbReference type="EMBL" id="SMD31135.1"/>
    </source>
</evidence>
<dbReference type="EMBL" id="AE017261">
    <property type="protein sequence ID" value="AAT43798.1"/>
    <property type="molecule type" value="Genomic_DNA"/>
</dbReference>
<dbReference type="InParanoid" id="Q6KZQ4"/>
<dbReference type="KEGG" id="pto:PTO1213"/>
<keyword evidence="4" id="KW-1185">Reference proteome</keyword>
<evidence type="ECO:0000313" key="1">
    <source>
        <dbReference type="EMBL" id="AAT43798.1"/>
    </source>
</evidence>
<reference evidence="2 4" key="3">
    <citation type="submission" date="2017-04" db="EMBL/GenBank/DDBJ databases">
        <authorList>
            <person name="Varghese N."/>
            <person name="Submissions S."/>
        </authorList>
    </citation>
    <scope>NUCLEOTIDE SEQUENCE [LARGE SCALE GENOMIC DNA]</scope>
    <source>
        <strain evidence="2 4">DSM 9789</strain>
    </source>
</reference>
<dbReference type="GeneID" id="2845342"/>
<reference evidence="1" key="2">
    <citation type="submission" date="2004-02" db="EMBL/GenBank/DDBJ databases">
        <authorList>
            <person name="Fuetterer O."/>
            <person name="Angelov A."/>
            <person name="Liesegang H."/>
            <person name="Gottschalk G."/>
            <person name="Schleper C."/>
            <person name="Schepers B."/>
            <person name="Dock C."/>
            <person name="Antranikian G."/>
            <person name="Liebl W."/>
        </authorList>
    </citation>
    <scope>NUCLEOTIDE SEQUENCE</scope>
    <source>
        <strain evidence="1">DSM 9790</strain>
    </source>
</reference>
<dbReference type="Proteomes" id="UP000192315">
    <property type="component" value="Unassembled WGS sequence"/>
</dbReference>
<proteinExistence type="predicted"/>
<dbReference type="RefSeq" id="WP_011178014.1">
    <property type="nucleotide sequence ID" value="NC_005877.1"/>
</dbReference>